<protein>
    <submittedName>
        <fullName evidence="2">Uncharacterized protein</fullName>
    </submittedName>
</protein>
<accession>A0A1C7M246</accession>
<feature type="compositionally biased region" description="Acidic residues" evidence="1">
    <location>
        <begin position="30"/>
        <end position="42"/>
    </location>
</feature>
<sequence>MARRFQSWFEDQWSVPFGENRSDGGGFSSEFEEDGNSEDLADDDDMLLSLGEMDQIMDKLDDQNMSVSDRMLYGNLLLFGGRGPRSMPAVPEIDAPQPKLFPSRPPSPRSPRF</sequence>
<reference evidence="2 3" key="1">
    <citation type="submission" date="2016-03" db="EMBL/GenBank/DDBJ databases">
        <title>Whole genome sequencing of Grifola frondosa 9006-11.</title>
        <authorList>
            <person name="Min B."/>
            <person name="Park H."/>
            <person name="Kim J.-G."/>
            <person name="Cho H."/>
            <person name="Oh Y.-L."/>
            <person name="Kong W.-S."/>
            <person name="Choi I.-G."/>
        </authorList>
    </citation>
    <scope>NUCLEOTIDE SEQUENCE [LARGE SCALE GENOMIC DNA]</scope>
    <source>
        <strain evidence="2 3">9006-11</strain>
    </source>
</reference>
<gene>
    <name evidence="2" type="ORF">A0H81_09043</name>
</gene>
<name>A0A1C7M246_GRIFR</name>
<keyword evidence="3" id="KW-1185">Reference proteome</keyword>
<feature type="region of interest" description="Disordered" evidence="1">
    <location>
        <begin position="84"/>
        <end position="113"/>
    </location>
</feature>
<evidence type="ECO:0000313" key="3">
    <source>
        <dbReference type="Proteomes" id="UP000092993"/>
    </source>
</evidence>
<evidence type="ECO:0000313" key="2">
    <source>
        <dbReference type="EMBL" id="OBZ71011.1"/>
    </source>
</evidence>
<proteinExistence type="predicted"/>
<feature type="region of interest" description="Disordered" evidence="1">
    <location>
        <begin position="15"/>
        <end position="42"/>
    </location>
</feature>
<comment type="caution">
    <text evidence="2">The sequence shown here is derived from an EMBL/GenBank/DDBJ whole genome shotgun (WGS) entry which is preliminary data.</text>
</comment>
<evidence type="ECO:0000256" key="1">
    <source>
        <dbReference type="SAM" id="MobiDB-lite"/>
    </source>
</evidence>
<dbReference type="EMBL" id="LUGG01000013">
    <property type="protein sequence ID" value="OBZ71011.1"/>
    <property type="molecule type" value="Genomic_DNA"/>
</dbReference>
<organism evidence="2 3">
    <name type="scientific">Grifola frondosa</name>
    <name type="common">Maitake</name>
    <name type="synonym">Polyporus frondosus</name>
    <dbReference type="NCBI Taxonomy" id="5627"/>
    <lineage>
        <taxon>Eukaryota</taxon>
        <taxon>Fungi</taxon>
        <taxon>Dikarya</taxon>
        <taxon>Basidiomycota</taxon>
        <taxon>Agaricomycotina</taxon>
        <taxon>Agaricomycetes</taxon>
        <taxon>Polyporales</taxon>
        <taxon>Grifolaceae</taxon>
        <taxon>Grifola</taxon>
    </lineage>
</organism>
<dbReference type="Proteomes" id="UP000092993">
    <property type="component" value="Unassembled WGS sequence"/>
</dbReference>
<dbReference type="AlphaFoldDB" id="A0A1C7M246"/>
<feature type="compositionally biased region" description="Pro residues" evidence="1">
    <location>
        <begin position="103"/>
        <end position="113"/>
    </location>
</feature>